<evidence type="ECO:0000256" key="6">
    <source>
        <dbReference type="ARBA" id="ARBA00022840"/>
    </source>
</evidence>
<dbReference type="PROSITE" id="PS00108">
    <property type="entry name" value="PROTEIN_KINASE_ST"/>
    <property type="match status" value="1"/>
</dbReference>
<dbReference type="GO" id="GO:0005524">
    <property type="term" value="F:ATP binding"/>
    <property type="evidence" value="ECO:0007669"/>
    <property type="project" value="UniProtKB-UniRule"/>
</dbReference>
<dbReference type="InterPro" id="IPR019734">
    <property type="entry name" value="TPR_rpt"/>
</dbReference>
<evidence type="ECO:0000256" key="1">
    <source>
        <dbReference type="ARBA" id="ARBA00012513"/>
    </source>
</evidence>
<dbReference type="Pfam" id="PF13424">
    <property type="entry name" value="TPR_12"/>
    <property type="match status" value="3"/>
</dbReference>
<gene>
    <name evidence="11" type="ORF">E6K74_04950</name>
</gene>
<dbReference type="InterPro" id="IPR011990">
    <property type="entry name" value="TPR-like_helical_dom_sf"/>
</dbReference>
<dbReference type="PANTHER" id="PTHR43289">
    <property type="entry name" value="MITOGEN-ACTIVATED PROTEIN KINASE KINASE KINASE 20-RELATED"/>
    <property type="match status" value="1"/>
</dbReference>
<feature type="transmembrane region" description="Helical" evidence="9">
    <location>
        <begin position="351"/>
        <end position="374"/>
    </location>
</feature>
<dbReference type="Gene3D" id="1.10.510.10">
    <property type="entry name" value="Transferase(Phosphotransferase) domain 1"/>
    <property type="match status" value="1"/>
</dbReference>
<dbReference type="PROSITE" id="PS50011">
    <property type="entry name" value="PROTEIN_KINASE_DOM"/>
    <property type="match status" value="1"/>
</dbReference>
<dbReference type="InterPro" id="IPR011009">
    <property type="entry name" value="Kinase-like_dom_sf"/>
</dbReference>
<evidence type="ECO:0000256" key="3">
    <source>
        <dbReference type="ARBA" id="ARBA00022679"/>
    </source>
</evidence>
<sequence length="1016" mass="109143">MKPADWDRAKELFLAALERDPRQRSAFLREACGTDESLRAEVESLLASHERGDSFIATPLPRAAPPRSQEHLQGKQVGPYELIDEIGHGGTATVYLARDSRHDRQVALKILRPELAAALGPERFLREIRLTAQLQHPHILPLHDSGEAAGLLYYVMPYVEGESLRGRLRRERQLPLDEALAIAREVADALSYAHSRDVVHRDIKPENILLASGHALVADFGIARAITAAGGERLTATGLTVGTPGYMSPEQASGSRHVDGRSDQYSLACVLYEMLAGEPPYTGPTAQAIVAKQLSEPLPHLRTVRDVPGTVEGALTKALAKVPADRFQTVSGFAGALERSQAPVRRGPMRAAVGAVLSLVLLAGVSLALNLGGLRDRWLQRSRSATDTAGLPSTPVKVRRAVAVLGFKNLSGRPDEAWLSTALSEMLTMDLEVGEQLRMIPGEDVAQMKINLSLPDADSYGKETLTRIRRNLGTDDVVLGSYVPLGSGQIRLDLRLQDTEAGQTLTAVSETGSEVRIDDLVGRAGAALRQKLGAGELSPTTSTAVRASLPSNPQAARLYAEGLAKLRVFDALGARELFEKAVADDPNHAPAHSALAAAWSALGYGREARDEARKAMELSANLSREERLSVEGRYRETTHEWSRAAEVYGTLWGFFPDNLDYGVRLASAQTQGGKGQEALRTVEALRKLPPPERDDPRIDISEAQAAYAIGDNKRELEAAARAATKGAAQETRLLVAVARNEEGRALRNLGEPQQARVAYEEAQRIYGAAGDRDHAARAVNNIATVLYDHGDFAGATVMYEQALAVFRAVGNKFAIAAVLNNIGNALKRQGDLKGARNALREALVIRREVGSKGGIAESVLNIGTILYRQGDLAGAKLNYQEAVSIGREIGDRSQISIALHNLAGTLAEWGDLAGAKQTLDEVLAMRRELGDKTGQAYTLEDLGEVAAQQGDLVAARKSLEEALAIRRALGEKGNVAQSELGLASLAIEDGRPAEAEGPARQAVEEFGSEHAAGSEA</sequence>
<dbReference type="CDD" id="cd14014">
    <property type="entry name" value="STKc_PknB_like"/>
    <property type="match status" value="1"/>
</dbReference>
<dbReference type="Gene3D" id="3.30.200.20">
    <property type="entry name" value="Phosphorylase Kinase, domain 1"/>
    <property type="match status" value="1"/>
</dbReference>
<dbReference type="SUPFAM" id="SSF56112">
    <property type="entry name" value="Protein kinase-like (PK-like)"/>
    <property type="match status" value="1"/>
</dbReference>
<dbReference type="Gene3D" id="1.25.40.10">
    <property type="entry name" value="Tetratricopeptide repeat domain"/>
    <property type="match status" value="2"/>
</dbReference>
<dbReference type="PROSITE" id="PS00107">
    <property type="entry name" value="PROTEIN_KINASE_ATP"/>
    <property type="match status" value="1"/>
</dbReference>
<dbReference type="InterPro" id="IPR000719">
    <property type="entry name" value="Prot_kinase_dom"/>
</dbReference>
<dbReference type="EMBL" id="VBOU01000052">
    <property type="protein sequence ID" value="TMQ54827.1"/>
    <property type="molecule type" value="Genomic_DNA"/>
</dbReference>
<dbReference type="SUPFAM" id="SSF52964">
    <property type="entry name" value="TolB, N-terminal domain"/>
    <property type="match status" value="1"/>
</dbReference>
<reference evidence="11 12" key="1">
    <citation type="journal article" date="2019" name="Nat. Microbiol.">
        <title>Mediterranean grassland soil C-N compound turnover is dependent on rainfall and depth, and is mediated by genomically divergent microorganisms.</title>
        <authorList>
            <person name="Diamond S."/>
            <person name="Andeer P.F."/>
            <person name="Li Z."/>
            <person name="Crits-Christoph A."/>
            <person name="Burstein D."/>
            <person name="Anantharaman K."/>
            <person name="Lane K.R."/>
            <person name="Thomas B.C."/>
            <person name="Pan C."/>
            <person name="Northen T.R."/>
            <person name="Banfield J.F."/>
        </authorList>
    </citation>
    <scope>NUCLEOTIDE SEQUENCE [LARGE SCALE GENOMIC DNA]</scope>
    <source>
        <strain evidence="11">WS_4</strain>
    </source>
</reference>
<evidence type="ECO:0000313" key="12">
    <source>
        <dbReference type="Proteomes" id="UP000319829"/>
    </source>
</evidence>
<feature type="non-terminal residue" evidence="11">
    <location>
        <position position="1016"/>
    </location>
</feature>
<dbReference type="Pfam" id="PF00069">
    <property type="entry name" value="Pkinase"/>
    <property type="match status" value="1"/>
</dbReference>
<dbReference type="SUPFAM" id="SSF48452">
    <property type="entry name" value="TPR-like"/>
    <property type="match status" value="3"/>
</dbReference>
<keyword evidence="6 7" id="KW-0067">ATP-binding</keyword>
<dbReference type="AlphaFoldDB" id="A0A538STW8"/>
<dbReference type="PANTHER" id="PTHR43289:SF34">
    <property type="entry name" value="SERINE_THREONINE-PROTEIN KINASE YBDM-RELATED"/>
    <property type="match status" value="1"/>
</dbReference>
<evidence type="ECO:0000256" key="4">
    <source>
        <dbReference type="ARBA" id="ARBA00022741"/>
    </source>
</evidence>
<keyword evidence="9" id="KW-1133">Transmembrane helix</keyword>
<dbReference type="GO" id="GO:0004674">
    <property type="term" value="F:protein serine/threonine kinase activity"/>
    <property type="evidence" value="ECO:0007669"/>
    <property type="project" value="UniProtKB-KW"/>
</dbReference>
<keyword evidence="9" id="KW-0812">Transmembrane</keyword>
<dbReference type="InterPro" id="IPR008271">
    <property type="entry name" value="Ser/Thr_kinase_AS"/>
</dbReference>
<dbReference type="Proteomes" id="UP000319829">
    <property type="component" value="Unassembled WGS sequence"/>
</dbReference>
<keyword evidence="4 7" id="KW-0547">Nucleotide-binding</keyword>
<organism evidence="11 12">
    <name type="scientific">Eiseniibacteriota bacterium</name>
    <dbReference type="NCBI Taxonomy" id="2212470"/>
    <lineage>
        <taxon>Bacteria</taxon>
        <taxon>Candidatus Eiseniibacteriota</taxon>
    </lineage>
</organism>
<evidence type="ECO:0000259" key="10">
    <source>
        <dbReference type="PROSITE" id="PS50011"/>
    </source>
</evidence>
<feature type="domain" description="Protein kinase" evidence="10">
    <location>
        <begin position="80"/>
        <end position="344"/>
    </location>
</feature>
<accession>A0A538STW8</accession>
<name>A0A538STW8_UNCEI</name>
<dbReference type="FunFam" id="1.10.510.10:FF:000021">
    <property type="entry name" value="Serine/threonine protein kinase"/>
    <property type="match status" value="1"/>
</dbReference>
<keyword evidence="2" id="KW-0723">Serine/threonine-protein kinase</keyword>
<dbReference type="SMART" id="SM00220">
    <property type="entry name" value="S_TKc"/>
    <property type="match status" value="1"/>
</dbReference>
<evidence type="ECO:0000256" key="8">
    <source>
        <dbReference type="SAM" id="MobiDB-lite"/>
    </source>
</evidence>
<dbReference type="InterPro" id="IPR017441">
    <property type="entry name" value="Protein_kinase_ATP_BS"/>
</dbReference>
<keyword evidence="9" id="KW-0472">Membrane</keyword>
<keyword evidence="5" id="KW-0418">Kinase</keyword>
<evidence type="ECO:0000256" key="9">
    <source>
        <dbReference type="SAM" id="Phobius"/>
    </source>
</evidence>
<proteinExistence type="predicted"/>
<protein>
    <recommendedName>
        <fullName evidence="1">non-specific serine/threonine protein kinase</fullName>
        <ecNumber evidence="1">2.7.11.1</ecNumber>
    </recommendedName>
</protein>
<comment type="caution">
    <text evidence="11">The sequence shown here is derived from an EMBL/GenBank/DDBJ whole genome shotgun (WGS) entry which is preliminary data.</text>
</comment>
<dbReference type="Gene3D" id="3.40.50.10610">
    <property type="entry name" value="ABC-type transport auxiliary lipoprotein component"/>
    <property type="match status" value="1"/>
</dbReference>
<evidence type="ECO:0000313" key="11">
    <source>
        <dbReference type="EMBL" id="TMQ54827.1"/>
    </source>
</evidence>
<evidence type="ECO:0000256" key="2">
    <source>
        <dbReference type="ARBA" id="ARBA00022527"/>
    </source>
</evidence>
<feature type="region of interest" description="Disordered" evidence="8">
    <location>
        <begin position="991"/>
        <end position="1016"/>
    </location>
</feature>
<dbReference type="EC" id="2.7.11.1" evidence="1"/>
<evidence type="ECO:0000256" key="7">
    <source>
        <dbReference type="PROSITE-ProRule" id="PRU10141"/>
    </source>
</evidence>
<feature type="binding site" evidence="7">
    <location>
        <position position="109"/>
    </location>
    <ligand>
        <name>ATP</name>
        <dbReference type="ChEBI" id="CHEBI:30616"/>
    </ligand>
</feature>
<evidence type="ECO:0000256" key="5">
    <source>
        <dbReference type="ARBA" id="ARBA00022777"/>
    </source>
</evidence>
<dbReference type="SMART" id="SM00028">
    <property type="entry name" value="TPR"/>
    <property type="match status" value="7"/>
</dbReference>
<keyword evidence="3" id="KW-0808">Transferase</keyword>